<reference evidence="8 9" key="1">
    <citation type="submission" date="2016-09" db="EMBL/GenBank/DDBJ databases">
        <title>The draft genome of Dichanthelium oligosanthes: A C3 panicoid grass species.</title>
        <authorList>
            <person name="Studer A.J."/>
            <person name="Schnable J.C."/>
            <person name="Brutnell T.P."/>
        </authorList>
    </citation>
    <scope>NUCLEOTIDE SEQUENCE [LARGE SCALE GENOMIC DNA]</scope>
    <source>
        <strain evidence="9">cv. Kellogg 1175</strain>
        <tissue evidence="8">Leaf</tissue>
    </source>
</reference>
<dbReference type="Proteomes" id="UP000095767">
    <property type="component" value="Unassembled WGS sequence"/>
</dbReference>
<comment type="similarity">
    <text evidence="1">Belongs to the plant LTP family.</text>
</comment>
<dbReference type="PANTHER" id="PTHR33044">
    <property type="entry name" value="BIFUNCTIONAL INHIBITOR/LIPID-TRANSFER PROTEIN/SEED STORAGE 2S ALBUMIN SUPERFAMILY PROTEIN-RELATED"/>
    <property type="match status" value="1"/>
</dbReference>
<evidence type="ECO:0000313" key="9">
    <source>
        <dbReference type="Proteomes" id="UP000095767"/>
    </source>
</evidence>
<comment type="caution">
    <text evidence="8">The sequence shown here is derived from an EMBL/GenBank/DDBJ whole genome shotgun (WGS) entry which is preliminary data.</text>
</comment>
<protein>
    <submittedName>
        <fullName evidence="8">Non-specific lipid-transfer protein C6</fullName>
    </submittedName>
</protein>
<keyword evidence="2 6" id="KW-0732">Signal</keyword>
<dbReference type="OrthoDB" id="659547at2759"/>
<dbReference type="InterPro" id="IPR016140">
    <property type="entry name" value="Bifunc_inhib/LTP/seed_store"/>
</dbReference>
<keyword evidence="9" id="KW-1185">Reference proteome</keyword>
<feature type="chain" id="PRO_5009189103" evidence="6">
    <location>
        <begin position="23"/>
        <end position="162"/>
    </location>
</feature>
<evidence type="ECO:0000256" key="3">
    <source>
        <dbReference type="ARBA" id="ARBA00023157"/>
    </source>
</evidence>
<evidence type="ECO:0000256" key="2">
    <source>
        <dbReference type="ARBA" id="ARBA00022729"/>
    </source>
</evidence>
<dbReference type="EMBL" id="LWDX02012286">
    <property type="protein sequence ID" value="OEL35389.1"/>
    <property type="molecule type" value="Genomic_DNA"/>
</dbReference>
<dbReference type="SUPFAM" id="SSF47699">
    <property type="entry name" value="Bifunctional inhibitor/lipid-transfer protein/seed storage 2S albumin"/>
    <property type="match status" value="1"/>
</dbReference>
<dbReference type="InterPro" id="IPR043325">
    <property type="entry name" value="LTSS"/>
</dbReference>
<sequence>MASSTKAAAATLLLLLLGVAAGAVATAKRATSLPMPSTGAGGRRSAIEEPGPPVPAAPAPATCVGSLLDLSPCLAFFKDAAATAAPPGCCAGLESIVAAQPVCLCHVVNHTLERAIGVEIPVDRAFALLRDVCRVALPPEVITSCANKGEVPPLYACPVPSA</sequence>
<evidence type="ECO:0000256" key="6">
    <source>
        <dbReference type="SAM" id="SignalP"/>
    </source>
</evidence>
<dbReference type="AlphaFoldDB" id="A0A1E5WD89"/>
<feature type="signal peptide" evidence="6">
    <location>
        <begin position="1"/>
        <end position="22"/>
    </location>
</feature>
<evidence type="ECO:0000256" key="4">
    <source>
        <dbReference type="ARBA" id="ARBA00023180"/>
    </source>
</evidence>
<dbReference type="InterPro" id="IPR036312">
    <property type="entry name" value="Bifun_inhib/LTP/seed_sf"/>
</dbReference>
<proteinExistence type="inferred from homology"/>
<dbReference type="Gene3D" id="1.10.110.10">
    <property type="entry name" value="Plant lipid-transfer and hydrophobic proteins"/>
    <property type="match status" value="1"/>
</dbReference>
<organism evidence="8 9">
    <name type="scientific">Dichanthelium oligosanthes</name>
    <dbReference type="NCBI Taxonomy" id="888268"/>
    <lineage>
        <taxon>Eukaryota</taxon>
        <taxon>Viridiplantae</taxon>
        <taxon>Streptophyta</taxon>
        <taxon>Embryophyta</taxon>
        <taxon>Tracheophyta</taxon>
        <taxon>Spermatophyta</taxon>
        <taxon>Magnoliopsida</taxon>
        <taxon>Liliopsida</taxon>
        <taxon>Poales</taxon>
        <taxon>Poaceae</taxon>
        <taxon>PACMAD clade</taxon>
        <taxon>Panicoideae</taxon>
        <taxon>Panicodae</taxon>
        <taxon>Paniceae</taxon>
        <taxon>Dichantheliinae</taxon>
        <taxon>Dichanthelium</taxon>
    </lineage>
</organism>
<dbReference type="CDD" id="cd00010">
    <property type="entry name" value="AAI_LTSS"/>
    <property type="match status" value="1"/>
</dbReference>
<dbReference type="Pfam" id="PF14368">
    <property type="entry name" value="LTP_2"/>
    <property type="match status" value="1"/>
</dbReference>
<dbReference type="STRING" id="888268.A0A1E5WD89"/>
<evidence type="ECO:0000259" key="7">
    <source>
        <dbReference type="SMART" id="SM00499"/>
    </source>
</evidence>
<keyword evidence="4" id="KW-0325">Glycoprotein</keyword>
<feature type="region of interest" description="Disordered" evidence="5">
    <location>
        <begin position="34"/>
        <end position="53"/>
    </location>
</feature>
<feature type="domain" description="Bifunctional inhibitor/plant lipid transfer protein/seed storage helical" evidence="7">
    <location>
        <begin position="63"/>
        <end position="145"/>
    </location>
</feature>
<dbReference type="SMART" id="SM00499">
    <property type="entry name" value="AAI"/>
    <property type="match status" value="1"/>
</dbReference>
<evidence type="ECO:0000313" key="8">
    <source>
        <dbReference type="EMBL" id="OEL35389.1"/>
    </source>
</evidence>
<keyword evidence="3" id="KW-1015">Disulfide bond</keyword>
<name>A0A1E5WD89_9POAL</name>
<evidence type="ECO:0000256" key="5">
    <source>
        <dbReference type="SAM" id="MobiDB-lite"/>
    </source>
</evidence>
<gene>
    <name evidence="8" type="ORF">BAE44_0003590</name>
</gene>
<evidence type="ECO:0000256" key="1">
    <source>
        <dbReference type="ARBA" id="ARBA00009748"/>
    </source>
</evidence>
<accession>A0A1E5WD89</accession>